<dbReference type="SMART" id="SM00387">
    <property type="entry name" value="HATPase_c"/>
    <property type="match status" value="1"/>
</dbReference>
<evidence type="ECO:0000313" key="24">
    <source>
        <dbReference type="EMBL" id="XCG75469.1"/>
    </source>
</evidence>
<keyword evidence="11" id="KW-0418">Kinase</keyword>
<dbReference type="InterPro" id="IPR036097">
    <property type="entry name" value="HisK_dim/P_sf"/>
</dbReference>
<keyword evidence="12" id="KW-0067">ATP-binding</keyword>
<feature type="domain" description="Response regulatory" evidence="20">
    <location>
        <begin position="950"/>
        <end position="1069"/>
    </location>
</feature>
<feature type="modified residue" description="Phosphohistidine" evidence="16">
    <location>
        <position position="1130"/>
    </location>
</feature>
<sequence>MTALCRLLLGVLLLLSSHASAEPLALLSRAADSHVSLTLNIAQRQWLAHKAVLRVGVYLPDRPPLDMTANQQDYEGLSADYLDVLTRALGVRVQVNRYASQQQALAALQQNEVDLVPRINHLEPTYADLLLTAPYAYDQAVLLSKFGTHWPNDQPPPGITVLFDPDWIQQARVAAMFSGLPVESVHSTEQGLGLVAYGEGMVLLTDAISAQYLVERSYQQSLKQTIQRDSEGLGFSFAVQRSDSQLRTLLNNALSNISPQESTVMARRWGVGANPKLGYSRLQLTAAEQQWIKDHPQIQVLASELYSPFSFFNADGQLRGMAADLLELINDRTGLVFRPARMTSVDAMISRAQRDPVSIIGALTYSQRREASVAFSRPFVVNPFVLVTRTQPEHAGLTGLKGKRVAIIKGSAAANWLEREWPDIQREEVDAPIETYELLAEGRVDGVIQPQLGAAYLIDRFFRGRLQIDSVIGSQPALIGFATAHPNTELISILNKALLDIPPDEFSDLANRWQNPQESEGGWNLYKSWFYKAATAALIVLLAILAWNLGLRRQIAERQKAQKALNDQLVFMQVLVDGTPHPIYVRDRQGLLLTCNRAYLQVMEIERDQVIGKGLIEANILAPEDAWSYKRIHQATLASAEPSFDNFTMTVSGKTYHIYHWALPYRDSDGTMTGVIGGWIDLTEQQHLQHALHQAKDLAEAANRGKSHFLAVMSHEIRTPMSALIGVLELLRDKAPEGELIEIAQKSARGMMELIGEILDLSKIESGKFELRNGTCHPQRLINTVVQSFASLARQKNLALEFVPHGPDCAVQLDSLRLRQIVSNLISNAVKFTPQGLVSVELILEPEDDLAHLRLRVRDTGIGMDEQQRQRLFEPYTQFDCSDTELQIGTGLGLAICQQLTQLMGGRLTCVSERGQGSCFTLELDAALVADDEATPLIDAEDAAPLPSRSILIVEDHEFNRVVLHRQLEALGMRVTCAENGVEGLRLWNEECFDYVITDCNMPQMSGEQMTRQLRDIEAQEGRSATHIVGLTANAQPQEVQRCLEAGMNDCLFKPVTRSTLDRYLREAEQAPEASAACFDISRVRDITAGDAAMTRQLLSTVLRTNQEDFDELQQLYAAGDLTAVNSRCHKILGSARIIHAAPLIGACEQLELACAVKAPHDELARLLEAFVLQMTRLQDSIRASINS</sequence>
<feature type="domain" description="PAC" evidence="22">
    <location>
        <begin position="638"/>
        <end position="694"/>
    </location>
</feature>
<evidence type="ECO:0000256" key="9">
    <source>
        <dbReference type="ARBA" id="ARBA00022729"/>
    </source>
</evidence>
<dbReference type="CDD" id="cd00082">
    <property type="entry name" value="HisKA"/>
    <property type="match status" value="1"/>
</dbReference>
<feature type="domain" description="PAS" evidence="21">
    <location>
        <begin position="568"/>
        <end position="640"/>
    </location>
</feature>
<dbReference type="InterPro" id="IPR003661">
    <property type="entry name" value="HisK_dim/P_dom"/>
</dbReference>
<dbReference type="InterPro" id="IPR035965">
    <property type="entry name" value="PAS-like_dom_sf"/>
</dbReference>
<dbReference type="PROSITE" id="PS50894">
    <property type="entry name" value="HPT"/>
    <property type="match status" value="1"/>
</dbReference>
<reference evidence="24" key="1">
    <citation type="submission" date="2024-06" db="EMBL/GenBank/DDBJ databases">
        <title>The Caenorhabditis elegans bacterial microbiome influences microsporidia infection through nutrient limitation and inhibiting parasite invasion.</title>
        <authorList>
            <person name="Tamim El Jarkass H."/>
            <person name="Castelblanco S."/>
            <person name="Kaur M."/>
            <person name="Wan Y.C."/>
            <person name="Ellis A.E."/>
            <person name="Sheldon R.D."/>
            <person name="Lien E.C."/>
            <person name="Burton N.O."/>
            <person name="Wright G.D."/>
            <person name="Reinke A.W."/>
        </authorList>
    </citation>
    <scope>NUCLEOTIDE SEQUENCE</scope>
    <source>
        <strain evidence="24">MYb327</strain>
    </source>
</reference>
<dbReference type="PROSITE" id="PS50110">
    <property type="entry name" value="RESPONSE_REGULATORY"/>
    <property type="match status" value="1"/>
</dbReference>
<dbReference type="SUPFAM" id="SSF53850">
    <property type="entry name" value="Periplasmic binding protein-like II"/>
    <property type="match status" value="2"/>
</dbReference>
<evidence type="ECO:0000256" key="4">
    <source>
        <dbReference type="ARBA" id="ARBA00022475"/>
    </source>
</evidence>
<dbReference type="SUPFAM" id="SSF55785">
    <property type="entry name" value="PYP-like sensor domain (PAS domain)"/>
    <property type="match status" value="1"/>
</dbReference>
<comment type="catalytic activity">
    <reaction evidence="1">
        <text>ATP + protein L-histidine = ADP + protein N-phospho-L-histidine.</text>
        <dbReference type="EC" id="2.7.13.3"/>
    </reaction>
</comment>
<dbReference type="SMART" id="SM00448">
    <property type="entry name" value="REC"/>
    <property type="match status" value="1"/>
</dbReference>
<keyword evidence="14" id="KW-0902">Two-component regulatory system</keyword>
<dbReference type="CDD" id="cd13705">
    <property type="entry name" value="PBP2_BvgS_D1"/>
    <property type="match status" value="1"/>
</dbReference>
<evidence type="ECO:0000256" key="18">
    <source>
        <dbReference type="SAM" id="SignalP"/>
    </source>
</evidence>
<dbReference type="GO" id="GO:0000155">
    <property type="term" value="F:phosphorelay sensor kinase activity"/>
    <property type="evidence" value="ECO:0007669"/>
    <property type="project" value="InterPro"/>
</dbReference>
<evidence type="ECO:0000256" key="7">
    <source>
        <dbReference type="ARBA" id="ARBA00022679"/>
    </source>
</evidence>
<dbReference type="InterPro" id="IPR008207">
    <property type="entry name" value="Sig_transdc_His_kin_Hpt_dom"/>
</dbReference>
<dbReference type="Pfam" id="PF00512">
    <property type="entry name" value="HisKA"/>
    <property type="match status" value="1"/>
</dbReference>
<evidence type="ECO:0000256" key="10">
    <source>
        <dbReference type="ARBA" id="ARBA00022741"/>
    </source>
</evidence>
<dbReference type="InterPro" id="IPR001638">
    <property type="entry name" value="Solute-binding_3/MltF_N"/>
</dbReference>
<organism evidence="24">
    <name type="scientific">Pseudomonas sp. MYb327</name>
    <dbReference type="NCBI Taxonomy" id="2745230"/>
    <lineage>
        <taxon>Bacteria</taxon>
        <taxon>Pseudomonadati</taxon>
        <taxon>Pseudomonadota</taxon>
        <taxon>Gammaproteobacteria</taxon>
        <taxon>Pseudomonadales</taxon>
        <taxon>Pseudomonadaceae</taxon>
        <taxon>Pseudomonas</taxon>
    </lineage>
</organism>
<evidence type="ECO:0000259" key="20">
    <source>
        <dbReference type="PROSITE" id="PS50110"/>
    </source>
</evidence>
<dbReference type="CDD" id="cd16922">
    <property type="entry name" value="HATPase_EvgS-ArcB-TorS-like"/>
    <property type="match status" value="1"/>
</dbReference>
<dbReference type="InterPro" id="IPR001789">
    <property type="entry name" value="Sig_transdc_resp-reg_receiver"/>
</dbReference>
<keyword evidence="15" id="KW-0472">Membrane</keyword>
<evidence type="ECO:0000256" key="17">
    <source>
        <dbReference type="PROSITE-ProRule" id="PRU00169"/>
    </source>
</evidence>
<evidence type="ECO:0000256" key="2">
    <source>
        <dbReference type="ARBA" id="ARBA00004429"/>
    </source>
</evidence>
<dbReference type="PROSITE" id="PS50113">
    <property type="entry name" value="PAC"/>
    <property type="match status" value="1"/>
</dbReference>
<evidence type="ECO:0000256" key="6">
    <source>
        <dbReference type="ARBA" id="ARBA00022553"/>
    </source>
</evidence>
<dbReference type="InterPro" id="IPR011006">
    <property type="entry name" value="CheY-like_superfamily"/>
</dbReference>
<keyword evidence="4" id="KW-1003">Cell membrane</keyword>
<keyword evidence="6 17" id="KW-0597">Phosphoprotein</keyword>
<dbReference type="Gene3D" id="1.10.287.130">
    <property type="match status" value="1"/>
</dbReference>
<feature type="chain" id="PRO_5043672480" description="histidine kinase" evidence="18">
    <location>
        <begin position="22"/>
        <end position="1188"/>
    </location>
</feature>
<dbReference type="CDD" id="cd00130">
    <property type="entry name" value="PAS"/>
    <property type="match status" value="1"/>
</dbReference>
<keyword evidence="5" id="KW-0997">Cell inner membrane</keyword>
<dbReference type="InterPro" id="IPR003594">
    <property type="entry name" value="HATPase_dom"/>
</dbReference>
<dbReference type="EC" id="2.7.13.3" evidence="3"/>
<dbReference type="AlphaFoldDB" id="A0AAU8E5K0"/>
<evidence type="ECO:0000259" key="21">
    <source>
        <dbReference type="PROSITE" id="PS50112"/>
    </source>
</evidence>
<protein>
    <recommendedName>
        <fullName evidence="3">histidine kinase</fullName>
        <ecNumber evidence="3">2.7.13.3</ecNumber>
    </recommendedName>
</protein>
<name>A0AAU8E5K0_9PSED</name>
<dbReference type="SUPFAM" id="SSF47384">
    <property type="entry name" value="Homodimeric domain of signal transducing histidine kinase"/>
    <property type="match status" value="1"/>
</dbReference>
<dbReference type="Gene3D" id="3.40.50.2300">
    <property type="match status" value="1"/>
</dbReference>
<dbReference type="Gene3D" id="3.30.565.10">
    <property type="entry name" value="Histidine kinase-like ATPase, C-terminal domain"/>
    <property type="match status" value="1"/>
</dbReference>
<evidence type="ECO:0000256" key="5">
    <source>
        <dbReference type="ARBA" id="ARBA00022519"/>
    </source>
</evidence>
<feature type="signal peptide" evidence="18">
    <location>
        <begin position="1"/>
        <end position="21"/>
    </location>
</feature>
<dbReference type="SUPFAM" id="SSF55874">
    <property type="entry name" value="ATPase domain of HSP90 chaperone/DNA topoisomerase II/histidine kinase"/>
    <property type="match status" value="1"/>
</dbReference>
<dbReference type="FunFam" id="3.30.565.10:FF:000010">
    <property type="entry name" value="Sensor histidine kinase RcsC"/>
    <property type="match status" value="1"/>
</dbReference>
<evidence type="ECO:0000256" key="15">
    <source>
        <dbReference type="ARBA" id="ARBA00023136"/>
    </source>
</evidence>
<keyword evidence="10" id="KW-0547">Nucleotide-binding</keyword>
<dbReference type="SUPFAM" id="SSF52172">
    <property type="entry name" value="CheY-like"/>
    <property type="match status" value="1"/>
</dbReference>
<dbReference type="CDD" id="cd17546">
    <property type="entry name" value="REC_hyHK_CKI1_RcsC-like"/>
    <property type="match status" value="1"/>
</dbReference>
<dbReference type="InterPro" id="IPR036890">
    <property type="entry name" value="HATPase_C_sf"/>
</dbReference>
<feature type="domain" description="Histidine kinase" evidence="19">
    <location>
        <begin position="712"/>
        <end position="928"/>
    </location>
</feature>
<dbReference type="InterPro" id="IPR036641">
    <property type="entry name" value="HPT_dom_sf"/>
</dbReference>
<evidence type="ECO:0000256" key="8">
    <source>
        <dbReference type="ARBA" id="ARBA00022692"/>
    </source>
</evidence>
<dbReference type="InterPro" id="IPR049871">
    <property type="entry name" value="BvgS-like_periplasmic2"/>
</dbReference>
<evidence type="ECO:0000259" key="22">
    <source>
        <dbReference type="PROSITE" id="PS50113"/>
    </source>
</evidence>
<dbReference type="PANTHER" id="PTHR43047">
    <property type="entry name" value="TWO-COMPONENT HISTIDINE PROTEIN KINASE"/>
    <property type="match status" value="1"/>
</dbReference>
<evidence type="ECO:0000259" key="19">
    <source>
        <dbReference type="PROSITE" id="PS50109"/>
    </source>
</evidence>
<keyword evidence="13" id="KW-1133">Transmembrane helix</keyword>
<dbReference type="Pfam" id="PF02518">
    <property type="entry name" value="HATPase_c"/>
    <property type="match status" value="1"/>
</dbReference>
<dbReference type="SMART" id="SM00388">
    <property type="entry name" value="HisKA"/>
    <property type="match status" value="1"/>
</dbReference>
<dbReference type="Pfam" id="PF00497">
    <property type="entry name" value="SBP_bac_3"/>
    <property type="match status" value="2"/>
</dbReference>
<dbReference type="InterPro" id="IPR049870">
    <property type="entry name" value="BvgS-like_periplasmic1"/>
</dbReference>
<dbReference type="GO" id="GO:0009927">
    <property type="term" value="F:histidine phosphotransfer kinase activity"/>
    <property type="evidence" value="ECO:0007669"/>
    <property type="project" value="TreeGrafter"/>
</dbReference>
<dbReference type="RefSeq" id="WP_339552939.1">
    <property type="nucleotide sequence ID" value="NZ_CP159258.1"/>
</dbReference>
<evidence type="ECO:0000256" key="1">
    <source>
        <dbReference type="ARBA" id="ARBA00000085"/>
    </source>
</evidence>
<dbReference type="Pfam" id="PF00989">
    <property type="entry name" value="PAS"/>
    <property type="match status" value="1"/>
</dbReference>
<proteinExistence type="predicted"/>
<dbReference type="PROSITE" id="PS50109">
    <property type="entry name" value="HIS_KIN"/>
    <property type="match status" value="1"/>
</dbReference>
<dbReference type="CDD" id="cd13707">
    <property type="entry name" value="PBP2_BvgS_D2"/>
    <property type="match status" value="1"/>
</dbReference>
<dbReference type="GO" id="GO:0005886">
    <property type="term" value="C:plasma membrane"/>
    <property type="evidence" value="ECO:0007669"/>
    <property type="project" value="UniProtKB-SubCell"/>
</dbReference>
<evidence type="ECO:0000259" key="23">
    <source>
        <dbReference type="PROSITE" id="PS50894"/>
    </source>
</evidence>
<keyword evidence="9 18" id="KW-0732">Signal</keyword>
<evidence type="ECO:0000256" key="16">
    <source>
        <dbReference type="PROSITE-ProRule" id="PRU00110"/>
    </source>
</evidence>
<dbReference type="Gene3D" id="3.40.190.10">
    <property type="entry name" value="Periplasmic binding protein-like II"/>
    <property type="match status" value="4"/>
</dbReference>
<evidence type="ECO:0000256" key="11">
    <source>
        <dbReference type="ARBA" id="ARBA00022777"/>
    </source>
</evidence>
<feature type="modified residue" description="4-aspartylphosphate" evidence="17">
    <location>
        <position position="999"/>
    </location>
</feature>
<dbReference type="InterPro" id="IPR000014">
    <property type="entry name" value="PAS"/>
</dbReference>
<dbReference type="GO" id="GO:0006355">
    <property type="term" value="P:regulation of DNA-templated transcription"/>
    <property type="evidence" value="ECO:0007669"/>
    <property type="project" value="InterPro"/>
</dbReference>
<comment type="subcellular location">
    <subcellularLocation>
        <location evidence="2">Cell inner membrane</location>
        <topology evidence="2">Multi-pass membrane protein</topology>
    </subcellularLocation>
</comment>
<dbReference type="SMART" id="SM00062">
    <property type="entry name" value="PBPb"/>
    <property type="match status" value="2"/>
</dbReference>
<keyword evidence="8" id="KW-0812">Transmembrane</keyword>
<dbReference type="Pfam" id="PF00072">
    <property type="entry name" value="Response_reg"/>
    <property type="match status" value="1"/>
</dbReference>
<dbReference type="InterPro" id="IPR005467">
    <property type="entry name" value="His_kinase_dom"/>
</dbReference>
<gene>
    <name evidence="24" type="ORF">ABVN21_05130</name>
</gene>
<evidence type="ECO:0000256" key="12">
    <source>
        <dbReference type="ARBA" id="ARBA00022840"/>
    </source>
</evidence>
<dbReference type="EMBL" id="CP159258">
    <property type="protein sequence ID" value="XCG75469.1"/>
    <property type="molecule type" value="Genomic_DNA"/>
</dbReference>
<dbReference type="SUPFAM" id="SSF47226">
    <property type="entry name" value="Histidine-containing phosphotransfer domain, HPT domain"/>
    <property type="match status" value="1"/>
</dbReference>
<evidence type="ECO:0000256" key="14">
    <source>
        <dbReference type="ARBA" id="ARBA00023012"/>
    </source>
</evidence>
<evidence type="ECO:0000256" key="3">
    <source>
        <dbReference type="ARBA" id="ARBA00012438"/>
    </source>
</evidence>
<dbReference type="GO" id="GO:0005524">
    <property type="term" value="F:ATP binding"/>
    <property type="evidence" value="ECO:0007669"/>
    <property type="project" value="UniProtKB-KW"/>
</dbReference>
<dbReference type="InterPro" id="IPR000700">
    <property type="entry name" value="PAS-assoc_C"/>
</dbReference>
<dbReference type="PANTHER" id="PTHR43047:SF72">
    <property type="entry name" value="OSMOSENSING HISTIDINE PROTEIN KINASE SLN1"/>
    <property type="match status" value="1"/>
</dbReference>
<feature type="domain" description="HPt" evidence="23">
    <location>
        <begin position="1091"/>
        <end position="1185"/>
    </location>
</feature>
<dbReference type="Gene3D" id="3.30.450.20">
    <property type="entry name" value="PAS domain"/>
    <property type="match status" value="1"/>
</dbReference>
<dbReference type="NCBIfam" id="TIGR00229">
    <property type="entry name" value="sensory_box"/>
    <property type="match status" value="1"/>
</dbReference>
<accession>A0AAU8E5K0</accession>
<dbReference type="InterPro" id="IPR013767">
    <property type="entry name" value="PAS_fold"/>
</dbReference>
<dbReference type="PROSITE" id="PS50112">
    <property type="entry name" value="PAS"/>
    <property type="match status" value="1"/>
</dbReference>
<keyword evidence="7" id="KW-0808">Transferase</keyword>
<dbReference type="Pfam" id="PF01627">
    <property type="entry name" value="Hpt"/>
    <property type="match status" value="1"/>
</dbReference>
<evidence type="ECO:0000256" key="13">
    <source>
        <dbReference type="ARBA" id="ARBA00022989"/>
    </source>
</evidence>
<dbReference type="Gene3D" id="1.20.120.160">
    <property type="entry name" value="HPT domain"/>
    <property type="match status" value="1"/>
</dbReference>
<dbReference type="InterPro" id="IPR004358">
    <property type="entry name" value="Sig_transdc_His_kin-like_C"/>
</dbReference>
<dbReference type="PRINTS" id="PR00344">
    <property type="entry name" value="BCTRLSENSOR"/>
</dbReference>